<dbReference type="Gene3D" id="4.10.240.10">
    <property type="entry name" value="Zn(2)-C6 fungal-type DNA-binding domain"/>
    <property type="match status" value="1"/>
</dbReference>
<dbReference type="PROSITE" id="PS50048">
    <property type="entry name" value="ZN2_CY6_FUNGAL_2"/>
    <property type="match status" value="1"/>
</dbReference>
<dbReference type="CDD" id="cd12148">
    <property type="entry name" value="fungal_TF_MHR"/>
    <property type="match status" value="1"/>
</dbReference>
<evidence type="ECO:0000313" key="9">
    <source>
        <dbReference type="Proteomes" id="UP000092177"/>
    </source>
</evidence>
<feature type="compositionally biased region" description="Low complexity" evidence="6">
    <location>
        <begin position="702"/>
        <end position="713"/>
    </location>
</feature>
<gene>
    <name evidence="8" type="ORF">CH63R_08788</name>
</gene>
<feature type="region of interest" description="Disordered" evidence="6">
    <location>
        <begin position="624"/>
        <end position="650"/>
    </location>
</feature>
<dbReference type="GO" id="GO:0005634">
    <property type="term" value="C:nucleus"/>
    <property type="evidence" value="ECO:0007669"/>
    <property type="project" value="UniProtKB-SubCell"/>
</dbReference>
<evidence type="ECO:0000256" key="3">
    <source>
        <dbReference type="ARBA" id="ARBA00023015"/>
    </source>
</evidence>
<dbReference type="CDD" id="cd00067">
    <property type="entry name" value="GAL4"/>
    <property type="match status" value="2"/>
</dbReference>
<evidence type="ECO:0000256" key="1">
    <source>
        <dbReference type="ARBA" id="ARBA00004123"/>
    </source>
</evidence>
<dbReference type="KEGG" id="chig:CH63R_08788"/>
<feature type="compositionally biased region" description="Low complexity" evidence="6">
    <location>
        <begin position="132"/>
        <end position="156"/>
    </location>
</feature>
<dbReference type="PROSITE" id="PS00463">
    <property type="entry name" value="ZN2_CY6_FUNGAL_1"/>
    <property type="match status" value="1"/>
</dbReference>
<dbReference type="Pfam" id="PF04082">
    <property type="entry name" value="Fungal_trans"/>
    <property type="match status" value="1"/>
</dbReference>
<feature type="domain" description="Zn(2)-C6 fungal-type" evidence="7">
    <location>
        <begin position="87"/>
        <end position="117"/>
    </location>
</feature>
<sequence>MSSPGPVTEARPTKPRCLTCTRETDVEQVKCTGGPEPCENCRRLSLGCTFTYSEASMTPDMGDPHALVPPSETLTEAGTRRRRIAAACIECRNQKAKCSGHRPQCYHCNRRSLACVYPSSSQSKRKNRQAGQQQYQQQPQQSTSPESISSTVVSQSAPCEAGSRLQRTRSSLNTALDHSLLSTDVVRQHLEAYFDHVYPIGHDFFHRPSMMEEFYAGRLPPILCTSVCATAAMFVSRSRESRVLSVQWAKEVEAYIFANLNVFKVLNIQLMILSMFQNFAYRQFGKMWLMIGMAARLAVSFQLNDERQRQPPPDNDTATLIKRECERRLVWHVWSMDKMLSAGLDEFTALPNRWMRVSLPNSEHAFCHGLLKPTSKLDDGVEALASHEAGPNSYLIMLLPLRCEVLKSTKGIVLDSHSDSSPAAVAKAVAVMKNLQQRLINFLRNMPKHLQLSELNMFSHSTTSEFSSYLTLNSWYLQCCSDLYRVALPAPYRESAAPRFLANAPPDLVAEWRALAVSHALRQARLWEHVQNLRAKGALQSKQTRIPLRLGYGSMVHQCTKTLLTARRCGLYDGLTDPVTGDAVGLDDDAVQALCRSNVALLDEMARIAPVVAVLQQDVEKMVEADGDRRRQDDAEAQEHAPVSSEVQRSNLLSRYHPLSQSFDSNAETADEVALQHSDPPQPSSARASDTSPADVEMAELAGGKDAGGTTTAVPRESSHQPVQGPEEDIYPASLASAAGLNDIGSAFDGPLTWSGFAENQLASDYFVAPSQFDMSGELSWFLSGYMDPDPASV</sequence>
<dbReference type="AlphaFoldDB" id="A0A1B7Y5I1"/>
<evidence type="ECO:0000256" key="6">
    <source>
        <dbReference type="SAM" id="MobiDB-lite"/>
    </source>
</evidence>
<keyword evidence="9" id="KW-1185">Reference proteome</keyword>
<feature type="compositionally biased region" description="Basic and acidic residues" evidence="6">
    <location>
        <begin position="624"/>
        <end position="639"/>
    </location>
</feature>
<dbReference type="InterPro" id="IPR036864">
    <property type="entry name" value="Zn2-C6_fun-type_DNA-bd_sf"/>
</dbReference>
<organism evidence="8 9">
    <name type="scientific">Colletotrichum higginsianum (strain IMI 349063)</name>
    <name type="common">Crucifer anthracnose fungus</name>
    <dbReference type="NCBI Taxonomy" id="759273"/>
    <lineage>
        <taxon>Eukaryota</taxon>
        <taxon>Fungi</taxon>
        <taxon>Dikarya</taxon>
        <taxon>Ascomycota</taxon>
        <taxon>Pezizomycotina</taxon>
        <taxon>Sordariomycetes</taxon>
        <taxon>Hypocreomycetidae</taxon>
        <taxon>Glomerellales</taxon>
        <taxon>Glomerellaceae</taxon>
        <taxon>Colletotrichum</taxon>
        <taxon>Colletotrichum destructivum species complex</taxon>
    </lineage>
</organism>
<evidence type="ECO:0000313" key="8">
    <source>
        <dbReference type="EMBL" id="OBR07267.1"/>
    </source>
</evidence>
<dbReference type="InterPro" id="IPR007219">
    <property type="entry name" value="XnlR_reg_dom"/>
</dbReference>
<evidence type="ECO:0000259" key="7">
    <source>
        <dbReference type="PROSITE" id="PS50048"/>
    </source>
</evidence>
<proteinExistence type="predicted"/>
<dbReference type="GeneID" id="28867869"/>
<dbReference type="SMART" id="SM00906">
    <property type="entry name" value="Fungal_trans"/>
    <property type="match status" value="1"/>
</dbReference>
<dbReference type="GO" id="GO:0008270">
    <property type="term" value="F:zinc ion binding"/>
    <property type="evidence" value="ECO:0007669"/>
    <property type="project" value="InterPro"/>
</dbReference>
<dbReference type="OrthoDB" id="4685598at2759"/>
<dbReference type="SMART" id="SM00066">
    <property type="entry name" value="GAL4"/>
    <property type="match status" value="2"/>
</dbReference>
<dbReference type="PANTHER" id="PTHR47338">
    <property type="entry name" value="ZN(II)2CYS6 TRANSCRIPTION FACTOR (EUROFUNG)-RELATED"/>
    <property type="match status" value="1"/>
</dbReference>
<comment type="caution">
    <text evidence="8">The sequence shown here is derived from an EMBL/GenBank/DDBJ whole genome shotgun (WGS) entry which is preliminary data.</text>
</comment>
<dbReference type="Proteomes" id="UP000092177">
    <property type="component" value="Chromosome 6"/>
</dbReference>
<evidence type="ECO:0000256" key="2">
    <source>
        <dbReference type="ARBA" id="ARBA00022723"/>
    </source>
</evidence>
<name>A0A1B7Y5I1_COLHI</name>
<keyword evidence="3" id="KW-0805">Transcription regulation</keyword>
<dbReference type="Pfam" id="PF00172">
    <property type="entry name" value="Zn_clus"/>
    <property type="match status" value="1"/>
</dbReference>
<keyword evidence="4" id="KW-0804">Transcription</keyword>
<comment type="subcellular location">
    <subcellularLocation>
        <location evidence="1">Nucleus</location>
    </subcellularLocation>
</comment>
<dbReference type="RefSeq" id="XP_018155785.1">
    <property type="nucleotide sequence ID" value="XM_018303762.1"/>
</dbReference>
<accession>A0A1B7Y5I1</accession>
<dbReference type="SUPFAM" id="SSF57701">
    <property type="entry name" value="Zn2/Cys6 DNA-binding domain"/>
    <property type="match status" value="1"/>
</dbReference>
<dbReference type="InterPro" id="IPR050815">
    <property type="entry name" value="TF_fung"/>
</dbReference>
<feature type="region of interest" description="Disordered" evidence="6">
    <location>
        <begin position="668"/>
        <end position="728"/>
    </location>
</feature>
<feature type="region of interest" description="Disordered" evidence="6">
    <location>
        <begin position="125"/>
        <end position="161"/>
    </location>
</feature>
<dbReference type="EMBL" id="LTAN01000006">
    <property type="protein sequence ID" value="OBR07267.1"/>
    <property type="molecule type" value="Genomic_DNA"/>
</dbReference>
<protein>
    <submittedName>
        <fullName evidence="8">Zinc finger transcription factor 1</fullName>
    </submittedName>
</protein>
<dbReference type="GO" id="GO:0000981">
    <property type="term" value="F:DNA-binding transcription factor activity, RNA polymerase II-specific"/>
    <property type="evidence" value="ECO:0007669"/>
    <property type="project" value="InterPro"/>
</dbReference>
<dbReference type="GO" id="GO:0006351">
    <property type="term" value="P:DNA-templated transcription"/>
    <property type="evidence" value="ECO:0007669"/>
    <property type="project" value="InterPro"/>
</dbReference>
<dbReference type="PANTHER" id="PTHR47338:SF7">
    <property type="entry name" value="ZN(II)2CYS6 TRANSCRIPTION FACTOR (EUROFUNG)"/>
    <property type="match status" value="1"/>
</dbReference>
<dbReference type="InterPro" id="IPR001138">
    <property type="entry name" value="Zn2Cys6_DnaBD"/>
</dbReference>
<keyword evidence="2" id="KW-0479">Metal-binding</keyword>
<keyword evidence="5" id="KW-0539">Nucleus</keyword>
<evidence type="ECO:0000256" key="5">
    <source>
        <dbReference type="ARBA" id="ARBA00023242"/>
    </source>
</evidence>
<evidence type="ECO:0000256" key="4">
    <source>
        <dbReference type="ARBA" id="ARBA00023163"/>
    </source>
</evidence>
<reference evidence="9" key="1">
    <citation type="journal article" date="2017" name="BMC Genomics">
        <title>Gapless genome assembly of Colletotrichum higginsianum reveals chromosome structure and association of transposable elements with secondary metabolite gene clusters.</title>
        <authorList>
            <person name="Dallery J.-F."/>
            <person name="Lapalu N."/>
            <person name="Zampounis A."/>
            <person name="Pigne S."/>
            <person name="Luyten I."/>
            <person name="Amselem J."/>
            <person name="Wittenberg A.H.J."/>
            <person name="Zhou S."/>
            <person name="de Queiroz M.V."/>
            <person name="Robin G.P."/>
            <person name="Auger A."/>
            <person name="Hainaut M."/>
            <person name="Henrissat B."/>
            <person name="Kim K.-T."/>
            <person name="Lee Y.-H."/>
            <person name="Lespinet O."/>
            <person name="Schwartz D.C."/>
            <person name="Thon M.R."/>
            <person name="O'Connell R.J."/>
        </authorList>
    </citation>
    <scope>NUCLEOTIDE SEQUENCE [LARGE SCALE GENOMIC DNA]</scope>
    <source>
        <strain evidence="9">IMI 349063</strain>
    </source>
</reference>
<dbReference type="VEuPathDB" id="FungiDB:CH63R_08788"/>
<dbReference type="GO" id="GO:0003677">
    <property type="term" value="F:DNA binding"/>
    <property type="evidence" value="ECO:0007669"/>
    <property type="project" value="InterPro"/>
</dbReference>